<dbReference type="InterPro" id="IPR029787">
    <property type="entry name" value="Nucleotide_cyclase"/>
</dbReference>
<comment type="caution">
    <text evidence="3">The sequence shown here is derived from an EMBL/GenBank/DDBJ whole genome shotgun (WGS) entry which is preliminary data.</text>
</comment>
<protein>
    <submittedName>
        <fullName evidence="3">Diguanylate cyclase (GGDEF)-like protein</fullName>
    </submittedName>
</protein>
<dbReference type="Gene3D" id="3.30.70.270">
    <property type="match status" value="1"/>
</dbReference>
<dbReference type="EMBL" id="PVTG01000008">
    <property type="protein sequence ID" value="PRY48693.1"/>
    <property type="molecule type" value="Genomic_DNA"/>
</dbReference>
<dbReference type="Pfam" id="PF00990">
    <property type="entry name" value="GGDEF"/>
    <property type="match status" value="1"/>
</dbReference>
<dbReference type="Proteomes" id="UP000239210">
    <property type="component" value="Unassembled WGS sequence"/>
</dbReference>
<dbReference type="NCBIfam" id="TIGR00254">
    <property type="entry name" value="GGDEF"/>
    <property type="match status" value="1"/>
</dbReference>
<feature type="transmembrane region" description="Helical" evidence="1">
    <location>
        <begin position="88"/>
        <end position="108"/>
    </location>
</feature>
<dbReference type="CDD" id="cd01949">
    <property type="entry name" value="GGDEF"/>
    <property type="match status" value="1"/>
</dbReference>
<dbReference type="PANTHER" id="PTHR45138">
    <property type="entry name" value="REGULATORY COMPONENTS OF SENSORY TRANSDUCTION SYSTEM"/>
    <property type="match status" value="1"/>
</dbReference>
<organism evidence="3 4">
    <name type="scientific">Geodermatophilus tzadiensis</name>
    <dbReference type="NCBI Taxonomy" id="1137988"/>
    <lineage>
        <taxon>Bacteria</taxon>
        <taxon>Bacillati</taxon>
        <taxon>Actinomycetota</taxon>
        <taxon>Actinomycetes</taxon>
        <taxon>Geodermatophilales</taxon>
        <taxon>Geodermatophilaceae</taxon>
        <taxon>Geodermatophilus</taxon>
    </lineage>
</organism>
<dbReference type="GO" id="GO:0043709">
    <property type="term" value="P:cell adhesion involved in single-species biofilm formation"/>
    <property type="evidence" value="ECO:0007669"/>
    <property type="project" value="TreeGrafter"/>
</dbReference>
<feature type="transmembrane region" description="Helical" evidence="1">
    <location>
        <begin position="115"/>
        <end position="132"/>
    </location>
</feature>
<feature type="transmembrane region" description="Helical" evidence="1">
    <location>
        <begin position="64"/>
        <end position="82"/>
    </location>
</feature>
<dbReference type="RefSeq" id="WP_146146127.1">
    <property type="nucleotide sequence ID" value="NZ_PVTG01000008.1"/>
</dbReference>
<feature type="domain" description="GGDEF" evidence="2">
    <location>
        <begin position="195"/>
        <end position="315"/>
    </location>
</feature>
<dbReference type="PANTHER" id="PTHR45138:SF9">
    <property type="entry name" value="DIGUANYLATE CYCLASE DGCM-RELATED"/>
    <property type="match status" value="1"/>
</dbReference>
<dbReference type="InterPro" id="IPR043128">
    <property type="entry name" value="Rev_trsase/Diguanyl_cyclase"/>
</dbReference>
<evidence type="ECO:0000259" key="2">
    <source>
        <dbReference type="PROSITE" id="PS50887"/>
    </source>
</evidence>
<keyword evidence="1" id="KW-0812">Transmembrane</keyword>
<dbReference type="PROSITE" id="PS50887">
    <property type="entry name" value="GGDEF"/>
    <property type="match status" value="1"/>
</dbReference>
<evidence type="ECO:0000313" key="4">
    <source>
        <dbReference type="Proteomes" id="UP000239210"/>
    </source>
</evidence>
<dbReference type="GO" id="GO:0052621">
    <property type="term" value="F:diguanylate cyclase activity"/>
    <property type="evidence" value="ECO:0007669"/>
    <property type="project" value="TreeGrafter"/>
</dbReference>
<evidence type="ECO:0000256" key="1">
    <source>
        <dbReference type="SAM" id="Phobius"/>
    </source>
</evidence>
<dbReference type="GO" id="GO:0005886">
    <property type="term" value="C:plasma membrane"/>
    <property type="evidence" value="ECO:0007669"/>
    <property type="project" value="TreeGrafter"/>
</dbReference>
<dbReference type="AlphaFoldDB" id="A0A2T0TSR7"/>
<dbReference type="OrthoDB" id="23692at2"/>
<proteinExistence type="predicted"/>
<dbReference type="SMART" id="SM00267">
    <property type="entry name" value="GGDEF"/>
    <property type="match status" value="1"/>
</dbReference>
<reference evidence="3 4" key="1">
    <citation type="submission" date="2018-03" db="EMBL/GenBank/DDBJ databases">
        <title>Genomic Encyclopedia of Archaeal and Bacterial Type Strains, Phase II (KMG-II): from individual species to whole genera.</title>
        <authorList>
            <person name="Goeker M."/>
        </authorList>
    </citation>
    <scope>NUCLEOTIDE SEQUENCE [LARGE SCALE GENOMIC DNA]</scope>
    <source>
        <strain evidence="3 4">DSM 45416</strain>
    </source>
</reference>
<dbReference type="InterPro" id="IPR000160">
    <property type="entry name" value="GGDEF_dom"/>
</dbReference>
<keyword evidence="1" id="KW-0472">Membrane</keyword>
<dbReference type="PROSITE" id="PS51257">
    <property type="entry name" value="PROKAR_LIPOPROTEIN"/>
    <property type="match status" value="1"/>
</dbReference>
<keyword evidence="4" id="KW-1185">Reference proteome</keyword>
<feature type="transmembrane region" description="Helical" evidence="1">
    <location>
        <begin position="39"/>
        <end position="57"/>
    </location>
</feature>
<name>A0A2T0TSR7_9ACTN</name>
<dbReference type="SUPFAM" id="SSF55073">
    <property type="entry name" value="Nucleotide cyclase"/>
    <property type="match status" value="1"/>
</dbReference>
<dbReference type="GO" id="GO:1902201">
    <property type="term" value="P:negative regulation of bacterial-type flagellum-dependent cell motility"/>
    <property type="evidence" value="ECO:0007669"/>
    <property type="project" value="TreeGrafter"/>
</dbReference>
<keyword evidence="1" id="KW-1133">Transmembrane helix</keyword>
<dbReference type="InterPro" id="IPR050469">
    <property type="entry name" value="Diguanylate_Cyclase"/>
</dbReference>
<evidence type="ECO:0000313" key="3">
    <source>
        <dbReference type="EMBL" id="PRY48693.1"/>
    </source>
</evidence>
<accession>A0A2T0TSR7</accession>
<sequence length="315" mass="31598">MHGDRRGALGLLALLYGCAAALCAAGALRPMDARTPVALLAVLALLGGLAAGGLWLGRDRLPGGAVHAALALFGGLTAVLAWQSATAVGVVGLGPALVATGVLAGHVLPAAQARLHAAGAVAVVSAGVLAAAPSDVATPWLTAVAATAVLTEAQVRQTGALRRAAGTDPLTGVANRRSWADGAGRLLAAAGRAGQPVTVALLDLDDFKVVNDTEGHAAGDALLRSLTAGWRRELRRSDLLGRLGGDEFVLCLPGSDAAATAELLDRLRAASAGAWSAGTATACPGEDLDEVLARADADLYRRKAARPARRPTTVD</sequence>
<gene>
    <name evidence="3" type="ORF">LY71_10871</name>
</gene>